<sequence length="948" mass="105565">MRLQRTLSPLETWGFGLTAIINWVGLIPIIDAAIGPNAILVWLPGVFMGAMLNLQVRRLGEHFPDMAGGTPNYTTRLLRKYPFLGRYAASGYWLAWVASTPIYAIVMAQLIEVNLKQAGLTFPNKLLEIAFTILPLILTFSGTRALSIAHLFFAIPAFLLLLIFNIQGFLWLAFAPNSPGLFPDSWPPLSFVDWMKWFYFAAFSFYSCETSSSFVADSRNPSETTKFLKISAYLIPTMFLGGCWVMMRLADAPDLGGDAFLNLSAAAQPLWGSSASSLAIFIVAASCLLSYATVVSNCPRITYQLAIDGHISPVFGVVSRRGVFGPGLIPVLVLGLLCLFWVNLDRLVVFANVGVVSCTMLFHLGIWLNRGKPEARWPWLSLGIFLVDAMMLTVGGFASGQQDFFLGLLVPAGILAIDLVIRRISLAPFHRSWWIRLYRKQAKSQIADFVGFQVLILILLICSAVAIGWFSGIRLSVNSPSGSNLLLVLLLCVAFTGVAIACWTSLPQVISMDESREAAEQLFNIALDAIVVLDENGIIRQVNPAAEQLFGLTYTQLLGTHLQTLLPQLAADPNDWPTRSEQTPSHFDGTSRILEVAISNRFSRDASQTNRDLQQYVAIVRDITERKQAQEVLEKANEQLEIKVLERTTELSQTVEQLQREIVERQRVEENLRAMQSQIIVQEKLASLGSLTAGIAHEIRNPLNFVNNFAEVSSELIEELVAEIENHTEQLGAETSDYITEIFSDLKQNLHKINHHGQRAESIVSNMLLHSRGERGHWQATDINSLLAEYVNLAYHGMRAKDASFNITIESDCDPEIGEVEVVPQDISRVFLNIINNACYSTHKKKQEIGDEFSPHLLVKTKNMGERVEIRIRDNGKGIKLEVLDKIFNPFFTTKPAGEGTGLGLSISHDIVVQQHRGEMKVETEPESYAEFIIKLPKKSIKSMEVQQ</sequence>
<dbReference type="InterPro" id="IPR004358">
    <property type="entry name" value="Sig_transdc_His_kin-like_C"/>
</dbReference>
<feature type="transmembrane region" description="Helical" evidence="7">
    <location>
        <begin position="153"/>
        <end position="174"/>
    </location>
</feature>
<dbReference type="PANTHER" id="PTHR43065:SF42">
    <property type="entry name" value="TWO-COMPONENT SENSOR PPRA"/>
    <property type="match status" value="1"/>
</dbReference>
<feature type="transmembrane region" description="Helical" evidence="7">
    <location>
        <begin position="323"/>
        <end position="342"/>
    </location>
</feature>
<dbReference type="InterPro" id="IPR036890">
    <property type="entry name" value="HATPase_C_sf"/>
</dbReference>
<dbReference type="EMBL" id="JACJPW010000042">
    <property type="protein sequence ID" value="MBD2182801.1"/>
    <property type="molecule type" value="Genomic_DNA"/>
</dbReference>
<dbReference type="SUPFAM" id="SSF47384">
    <property type="entry name" value="Homodimeric domain of signal transducing histidine kinase"/>
    <property type="match status" value="1"/>
</dbReference>
<evidence type="ECO:0000256" key="4">
    <source>
        <dbReference type="ARBA" id="ARBA00022777"/>
    </source>
</evidence>
<dbReference type="Pfam" id="PF02518">
    <property type="entry name" value="HATPase_c"/>
    <property type="match status" value="1"/>
</dbReference>
<feature type="transmembrane region" description="Helical" evidence="7">
    <location>
        <begin position="446"/>
        <end position="473"/>
    </location>
</feature>
<feature type="transmembrane region" description="Helical" evidence="7">
    <location>
        <begin position="39"/>
        <end position="56"/>
    </location>
</feature>
<evidence type="ECO:0000259" key="10">
    <source>
        <dbReference type="PROSITE" id="PS50113"/>
    </source>
</evidence>
<feature type="transmembrane region" description="Helical" evidence="7">
    <location>
        <begin position="379"/>
        <end position="398"/>
    </location>
</feature>
<evidence type="ECO:0000256" key="7">
    <source>
        <dbReference type="SAM" id="Phobius"/>
    </source>
</evidence>
<feature type="transmembrane region" description="Helical" evidence="7">
    <location>
        <begin position="84"/>
        <end position="106"/>
    </location>
</feature>
<dbReference type="Proteomes" id="UP000641646">
    <property type="component" value="Unassembled WGS sequence"/>
</dbReference>
<dbReference type="PRINTS" id="PR00344">
    <property type="entry name" value="BCTRLSENSOR"/>
</dbReference>
<name>A0A926VF71_9CYAN</name>
<evidence type="ECO:0000259" key="8">
    <source>
        <dbReference type="PROSITE" id="PS50109"/>
    </source>
</evidence>
<keyword evidence="7" id="KW-0472">Membrane</keyword>
<keyword evidence="7" id="KW-0812">Transmembrane</keyword>
<dbReference type="Gene3D" id="1.20.1740.10">
    <property type="entry name" value="Amino acid/polyamine transporter I"/>
    <property type="match status" value="1"/>
</dbReference>
<dbReference type="InterPro" id="IPR005467">
    <property type="entry name" value="His_kinase_dom"/>
</dbReference>
<dbReference type="Pfam" id="PF13188">
    <property type="entry name" value="PAS_8"/>
    <property type="match status" value="1"/>
</dbReference>
<keyword evidence="4" id="KW-0418">Kinase</keyword>
<reference evidence="11" key="1">
    <citation type="journal article" date="2015" name="ISME J.">
        <title>Draft Genome Sequence of Streptomyces incarnatus NRRL8089, which Produces the Nucleoside Antibiotic Sinefungin.</title>
        <authorList>
            <person name="Oshima K."/>
            <person name="Hattori M."/>
            <person name="Shimizu H."/>
            <person name="Fukuda K."/>
            <person name="Nemoto M."/>
            <person name="Inagaki K."/>
            <person name="Tamura T."/>
        </authorList>
    </citation>
    <scope>NUCLEOTIDE SEQUENCE</scope>
    <source>
        <strain evidence="11">FACHB-1375</strain>
    </source>
</reference>
<organism evidence="11 12">
    <name type="scientific">Aerosakkonema funiforme FACHB-1375</name>
    <dbReference type="NCBI Taxonomy" id="2949571"/>
    <lineage>
        <taxon>Bacteria</taxon>
        <taxon>Bacillati</taxon>
        <taxon>Cyanobacteriota</taxon>
        <taxon>Cyanophyceae</taxon>
        <taxon>Oscillatoriophycideae</taxon>
        <taxon>Aerosakkonematales</taxon>
        <taxon>Aerosakkonemataceae</taxon>
        <taxon>Aerosakkonema</taxon>
    </lineage>
</organism>
<evidence type="ECO:0000256" key="6">
    <source>
        <dbReference type="SAM" id="Coils"/>
    </source>
</evidence>
<keyword evidence="5" id="KW-0902">Two-component regulatory system</keyword>
<dbReference type="InterPro" id="IPR003661">
    <property type="entry name" value="HisK_dim/P_dom"/>
</dbReference>
<dbReference type="Gene3D" id="1.10.287.130">
    <property type="match status" value="1"/>
</dbReference>
<evidence type="ECO:0000256" key="3">
    <source>
        <dbReference type="ARBA" id="ARBA00022553"/>
    </source>
</evidence>
<dbReference type="Gene3D" id="3.30.450.20">
    <property type="entry name" value="PAS domain"/>
    <property type="match status" value="1"/>
</dbReference>
<evidence type="ECO:0000256" key="5">
    <source>
        <dbReference type="ARBA" id="ARBA00023012"/>
    </source>
</evidence>
<dbReference type="GO" id="GO:0000155">
    <property type="term" value="F:phosphorelay sensor kinase activity"/>
    <property type="evidence" value="ECO:0007669"/>
    <property type="project" value="InterPro"/>
</dbReference>
<evidence type="ECO:0000256" key="2">
    <source>
        <dbReference type="ARBA" id="ARBA00012438"/>
    </source>
</evidence>
<dbReference type="Gene3D" id="3.30.565.10">
    <property type="entry name" value="Histidine kinase-like ATPase, C-terminal domain"/>
    <property type="match status" value="1"/>
</dbReference>
<keyword evidence="12" id="KW-1185">Reference proteome</keyword>
<dbReference type="InterPro" id="IPR000014">
    <property type="entry name" value="PAS"/>
</dbReference>
<feature type="coiled-coil region" evidence="6">
    <location>
        <begin position="619"/>
        <end position="685"/>
    </location>
</feature>
<dbReference type="CDD" id="cd00130">
    <property type="entry name" value="PAS"/>
    <property type="match status" value="1"/>
</dbReference>
<feature type="domain" description="PAC" evidence="10">
    <location>
        <begin position="578"/>
        <end position="635"/>
    </location>
</feature>
<evidence type="ECO:0000313" key="11">
    <source>
        <dbReference type="EMBL" id="MBD2182801.1"/>
    </source>
</evidence>
<dbReference type="SUPFAM" id="SSF55874">
    <property type="entry name" value="ATPase domain of HSP90 chaperone/DNA topoisomerase II/histidine kinase"/>
    <property type="match status" value="1"/>
</dbReference>
<dbReference type="EC" id="2.7.13.3" evidence="2"/>
<keyword evidence="7" id="KW-1133">Transmembrane helix</keyword>
<feature type="domain" description="PAS" evidence="9">
    <location>
        <begin position="515"/>
        <end position="568"/>
    </location>
</feature>
<comment type="catalytic activity">
    <reaction evidence="1">
        <text>ATP + protein L-histidine = ADP + protein N-phospho-L-histidine.</text>
        <dbReference type="EC" id="2.7.13.3"/>
    </reaction>
</comment>
<dbReference type="CDD" id="cd00082">
    <property type="entry name" value="HisKA"/>
    <property type="match status" value="1"/>
</dbReference>
<comment type="caution">
    <text evidence="11">The sequence shown here is derived from an EMBL/GenBank/DDBJ whole genome shotgun (WGS) entry which is preliminary data.</text>
</comment>
<evidence type="ECO:0000313" key="12">
    <source>
        <dbReference type="Proteomes" id="UP000641646"/>
    </source>
</evidence>
<dbReference type="PROSITE" id="PS50112">
    <property type="entry name" value="PAS"/>
    <property type="match status" value="1"/>
</dbReference>
<dbReference type="InterPro" id="IPR035965">
    <property type="entry name" value="PAS-like_dom_sf"/>
</dbReference>
<gene>
    <name evidence="11" type="ORF">H6G03_17315</name>
</gene>
<feature type="coiled-coil region" evidence="6">
    <location>
        <begin position="710"/>
        <end position="737"/>
    </location>
</feature>
<evidence type="ECO:0000259" key="9">
    <source>
        <dbReference type="PROSITE" id="PS50112"/>
    </source>
</evidence>
<feature type="transmembrane region" description="Helical" evidence="7">
    <location>
        <begin position="485"/>
        <end position="506"/>
    </location>
</feature>
<dbReference type="SUPFAM" id="SSF55785">
    <property type="entry name" value="PYP-like sensor domain (PAS domain)"/>
    <property type="match status" value="1"/>
</dbReference>
<feature type="transmembrane region" description="Helical" evidence="7">
    <location>
        <begin position="126"/>
        <end position="146"/>
    </location>
</feature>
<accession>A0A926VF71</accession>
<feature type="transmembrane region" description="Helical" evidence="7">
    <location>
        <begin position="270"/>
        <end position="294"/>
    </location>
</feature>
<dbReference type="NCBIfam" id="TIGR00229">
    <property type="entry name" value="sensory_box"/>
    <property type="match status" value="1"/>
</dbReference>
<proteinExistence type="predicted"/>
<dbReference type="SMART" id="SM00388">
    <property type="entry name" value="HisKA"/>
    <property type="match status" value="1"/>
</dbReference>
<dbReference type="AlphaFoldDB" id="A0A926VF71"/>
<feature type="transmembrane region" description="Helical" evidence="7">
    <location>
        <begin position="12"/>
        <end position="33"/>
    </location>
</feature>
<dbReference type="PROSITE" id="PS50113">
    <property type="entry name" value="PAC"/>
    <property type="match status" value="1"/>
</dbReference>
<dbReference type="InterPro" id="IPR036097">
    <property type="entry name" value="HisK_dim/P_sf"/>
</dbReference>
<protein>
    <recommendedName>
        <fullName evidence="2">histidine kinase</fullName>
        <ecNumber evidence="2">2.7.13.3</ecNumber>
    </recommendedName>
</protein>
<keyword evidence="6" id="KW-0175">Coiled coil</keyword>
<feature type="domain" description="Histidine kinase" evidence="8">
    <location>
        <begin position="694"/>
        <end position="940"/>
    </location>
</feature>
<keyword evidence="4" id="KW-0808">Transferase</keyword>
<dbReference type="Pfam" id="PF00512">
    <property type="entry name" value="HisKA"/>
    <property type="match status" value="1"/>
</dbReference>
<dbReference type="SMART" id="SM00091">
    <property type="entry name" value="PAS"/>
    <property type="match status" value="1"/>
</dbReference>
<keyword evidence="3" id="KW-0597">Phosphoprotein</keyword>
<evidence type="ECO:0000256" key="1">
    <source>
        <dbReference type="ARBA" id="ARBA00000085"/>
    </source>
</evidence>
<reference evidence="11" key="2">
    <citation type="submission" date="2020-08" db="EMBL/GenBank/DDBJ databases">
        <authorList>
            <person name="Chen M."/>
            <person name="Teng W."/>
            <person name="Zhao L."/>
            <person name="Hu C."/>
            <person name="Zhou Y."/>
            <person name="Han B."/>
            <person name="Song L."/>
            <person name="Shu W."/>
        </authorList>
    </citation>
    <scope>NUCLEOTIDE SEQUENCE</scope>
    <source>
        <strain evidence="11">FACHB-1375</strain>
    </source>
</reference>
<feature type="transmembrane region" description="Helical" evidence="7">
    <location>
        <begin position="194"/>
        <end position="215"/>
    </location>
</feature>
<feature type="transmembrane region" description="Helical" evidence="7">
    <location>
        <begin position="404"/>
        <end position="425"/>
    </location>
</feature>
<dbReference type="SMART" id="SM00387">
    <property type="entry name" value="HATPase_c"/>
    <property type="match status" value="1"/>
</dbReference>
<dbReference type="InterPro" id="IPR000700">
    <property type="entry name" value="PAS-assoc_C"/>
</dbReference>
<feature type="transmembrane region" description="Helical" evidence="7">
    <location>
        <begin position="227"/>
        <end position="250"/>
    </location>
</feature>
<feature type="transmembrane region" description="Helical" evidence="7">
    <location>
        <begin position="348"/>
        <end position="367"/>
    </location>
</feature>
<dbReference type="InterPro" id="IPR003594">
    <property type="entry name" value="HATPase_dom"/>
</dbReference>
<dbReference type="PANTHER" id="PTHR43065">
    <property type="entry name" value="SENSOR HISTIDINE KINASE"/>
    <property type="match status" value="1"/>
</dbReference>
<dbReference type="PROSITE" id="PS50109">
    <property type="entry name" value="HIS_KIN"/>
    <property type="match status" value="1"/>
</dbReference>